<gene>
    <name evidence="1" type="ORF">OM075_25045</name>
</gene>
<dbReference type="Proteomes" id="UP001209229">
    <property type="component" value="Unassembled WGS sequence"/>
</dbReference>
<accession>A0AAE3SHP2</accession>
<reference evidence="1" key="1">
    <citation type="submission" date="2022-10" db="EMBL/GenBank/DDBJ databases">
        <authorList>
            <person name="Yu W.X."/>
        </authorList>
    </citation>
    <scope>NUCLEOTIDE SEQUENCE</scope>
    <source>
        <strain evidence="1">AAT</strain>
    </source>
</reference>
<sequence>MAKEVQHIEIEIDKLTNSIENAISGDRFETEILEVSQEELRPIKRGNGWQFDWKYEFEQTDRKVFKLTIIGNPKIIQGLVSISDYGDHMYMHLIESAPFNKGKNKLYVGVPGNLVAYLCKTSWDKGYEGISAFMSKTRLIEHYEKMLGAVHVGGHKMIIFPEAAVKLIKKYFKV</sequence>
<comment type="caution">
    <text evidence="1">The sequence shown here is derived from an EMBL/GenBank/DDBJ whole genome shotgun (WGS) entry which is preliminary data.</text>
</comment>
<evidence type="ECO:0000313" key="1">
    <source>
        <dbReference type="EMBL" id="MCW3789750.1"/>
    </source>
</evidence>
<dbReference type="AlphaFoldDB" id="A0AAE3SHP2"/>
<name>A0AAE3SHP2_9BACT</name>
<dbReference type="RefSeq" id="WP_301193295.1">
    <property type="nucleotide sequence ID" value="NZ_JAPDPJ010000196.1"/>
</dbReference>
<protein>
    <submittedName>
        <fullName evidence="1">Uncharacterized protein</fullName>
    </submittedName>
</protein>
<evidence type="ECO:0000313" key="2">
    <source>
        <dbReference type="Proteomes" id="UP001209229"/>
    </source>
</evidence>
<dbReference type="EMBL" id="JAPDPJ010000196">
    <property type="protein sequence ID" value="MCW3789750.1"/>
    <property type="molecule type" value="Genomic_DNA"/>
</dbReference>
<organism evidence="1 2">
    <name type="scientific">Plebeiibacterium sediminum</name>
    <dbReference type="NCBI Taxonomy" id="2992112"/>
    <lineage>
        <taxon>Bacteria</taxon>
        <taxon>Pseudomonadati</taxon>
        <taxon>Bacteroidota</taxon>
        <taxon>Bacteroidia</taxon>
        <taxon>Marinilabiliales</taxon>
        <taxon>Marinilabiliaceae</taxon>
        <taxon>Plebeiibacterium</taxon>
    </lineage>
</organism>
<proteinExistence type="predicted"/>
<keyword evidence="2" id="KW-1185">Reference proteome</keyword>